<feature type="transmembrane region" description="Helical" evidence="2">
    <location>
        <begin position="460"/>
        <end position="481"/>
    </location>
</feature>
<feature type="transmembrane region" description="Helical" evidence="2">
    <location>
        <begin position="265"/>
        <end position="291"/>
    </location>
</feature>
<feature type="transmembrane region" description="Helical" evidence="2">
    <location>
        <begin position="109"/>
        <end position="136"/>
    </location>
</feature>
<feature type="transmembrane region" description="Helical" evidence="2">
    <location>
        <begin position="303"/>
        <end position="325"/>
    </location>
</feature>
<feature type="region of interest" description="Disordered" evidence="1">
    <location>
        <begin position="791"/>
        <end position="812"/>
    </location>
</feature>
<evidence type="ECO:0000313" key="3">
    <source>
        <dbReference type="EMBL" id="MBG6136746.1"/>
    </source>
</evidence>
<keyword evidence="2" id="KW-0472">Membrane</keyword>
<protein>
    <recommendedName>
        <fullName evidence="5">PNPLA domain-containing protein</fullName>
    </recommendedName>
</protein>
<feature type="transmembrane region" description="Helical" evidence="2">
    <location>
        <begin position="522"/>
        <end position="541"/>
    </location>
</feature>
<reference evidence="3" key="1">
    <citation type="submission" date="2020-11" db="EMBL/GenBank/DDBJ databases">
        <title>Sequencing the genomes of 1000 actinobacteria strains.</title>
        <authorList>
            <person name="Klenk H.-P."/>
        </authorList>
    </citation>
    <scope>NUCLEOTIDE SEQUENCE</scope>
    <source>
        <strain evidence="3">DSM 45356</strain>
    </source>
</reference>
<dbReference type="Proteomes" id="UP000622552">
    <property type="component" value="Unassembled WGS sequence"/>
</dbReference>
<accession>A0A8J7KKI1</accession>
<keyword evidence="2" id="KW-1133">Transmembrane helix</keyword>
<dbReference type="RefSeq" id="WP_197003681.1">
    <property type="nucleotide sequence ID" value="NZ_BONS01000016.1"/>
</dbReference>
<feature type="compositionally biased region" description="Basic and acidic residues" evidence="1">
    <location>
        <begin position="791"/>
        <end position="810"/>
    </location>
</feature>
<feature type="transmembrane region" description="Helical" evidence="2">
    <location>
        <begin position="67"/>
        <end position="89"/>
    </location>
</feature>
<organism evidence="3 4">
    <name type="scientific">Longispora fulva</name>
    <dbReference type="NCBI Taxonomy" id="619741"/>
    <lineage>
        <taxon>Bacteria</taxon>
        <taxon>Bacillati</taxon>
        <taxon>Actinomycetota</taxon>
        <taxon>Actinomycetes</taxon>
        <taxon>Micromonosporales</taxon>
        <taxon>Micromonosporaceae</taxon>
        <taxon>Longispora</taxon>
    </lineage>
</organism>
<dbReference type="AlphaFoldDB" id="A0A8J7KKI1"/>
<feature type="transmembrane region" description="Helical" evidence="2">
    <location>
        <begin position="156"/>
        <end position="180"/>
    </location>
</feature>
<gene>
    <name evidence="3" type="ORF">IW245_002940</name>
</gene>
<sequence>MRRIAWMALVGAAVLLMAEIDSLLRSLEAANENSYGFGALSGLRGDDKPTVAALDHWARAAGDVNPFFWIVVHTVADSVFALGYAWVMVEVLKSLGFVWRWRRPRTWRWWWSVLLIAAPDLIENALTAAVALPQAITPHTSFEPRFLASTFRVTMWLHVVGLVKYAMIAVVLGMIAWLWLQRTLPVVAQATATAATAIAPAGTTTQAQQSDAEEPPRIRFLWTFRVQVGVLALLTFVIAVPNKDRIGALQQIPDVLRSYADRLDWWWFAWSSLALLALCVAVFVTAHWLRFAPPTSEAGSERLYRVLLVLGVAWFVLGVASYFLRGALRGVGLMGRGTWVGGVDVALPPVVAGTILIVVWFIHKRFSGSPPAPSRPWTATHGRVVHVLTVAPLLIGGLGIVRAFAGPILVAPRESLFWAWFGIGLGAAVLGAPIAFCVLAKVFRREVDAVVPRPIAMPRWATWGTVLVAAVVVVALGAFPLRFAPALGANGVLAAALCVACVSAGGLVGICQRSASFVAPNGAGRSLPVLLLVAAILVGVGRADPVGTYHNARLTDVASPAADSTEPMSAAFNRWLDAAKVCAERAAPTETNQPATPANGRRVLPLVIVAAAGGGIRAAYWTEAALSSITDEKQTPARSACRRQSIFAVSTVSGASLGAAAWSLGPTPTNVRRSAELGDQDALAVVGATWLLRDLPRAVTGFNPRIPDRAAEMEKSWEHTLPALKEHFPAKADTWQPALVFNGTDMQTGCRVAISRLRAERPPADHPTPCDDPGVGGADMAGTYHVSDFLRPDTCNRDNPERKPSEDSRPLRTSTAALLSARFPFVTPTGMLYDCAPGTPRRIQIGDGGYVDNSAILTALDIWRVLEPLVEKRNIDSTEYLIAPVFAVLGNGYRTKATANVPGRQRELVAPLAGLLIPRAALSGARLEAEARVAFSGTVPGASVTDPGIPSTRLFVLAPGSKPEVSAPLGWALSAASRSSLNYQLTQADMELGPFTELLNGTVTVPTSAR</sequence>
<name>A0A8J7KKI1_9ACTN</name>
<feature type="transmembrane region" description="Helical" evidence="2">
    <location>
        <begin position="384"/>
        <end position="405"/>
    </location>
</feature>
<evidence type="ECO:0000256" key="1">
    <source>
        <dbReference type="SAM" id="MobiDB-lite"/>
    </source>
</evidence>
<dbReference type="EMBL" id="JADOUF010000001">
    <property type="protein sequence ID" value="MBG6136746.1"/>
    <property type="molecule type" value="Genomic_DNA"/>
</dbReference>
<feature type="transmembrane region" description="Helical" evidence="2">
    <location>
        <begin position="417"/>
        <end position="439"/>
    </location>
</feature>
<comment type="caution">
    <text evidence="3">The sequence shown here is derived from an EMBL/GenBank/DDBJ whole genome shotgun (WGS) entry which is preliminary data.</text>
</comment>
<proteinExistence type="predicted"/>
<feature type="transmembrane region" description="Helical" evidence="2">
    <location>
        <begin position="487"/>
        <end position="510"/>
    </location>
</feature>
<evidence type="ECO:0000313" key="4">
    <source>
        <dbReference type="Proteomes" id="UP000622552"/>
    </source>
</evidence>
<feature type="transmembrane region" description="Helical" evidence="2">
    <location>
        <begin position="220"/>
        <end position="240"/>
    </location>
</feature>
<keyword evidence="4" id="KW-1185">Reference proteome</keyword>
<evidence type="ECO:0008006" key="5">
    <source>
        <dbReference type="Google" id="ProtNLM"/>
    </source>
</evidence>
<keyword evidence="2" id="KW-0812">Transmembrane</keyword>
<feature type="transmembrane region" description="Helical" evidence="2">
    <location>
        <begin position="345"/>
        <end position="363"/>
    </location>
</feature>
<evidence type="ECO:0000256" key="2">
    <source>
        <dbReference type="SAM" id="Phobius"/>
    </source>
</evidence>